<dbReference type="Pfam" id="PF00569">
    <property type="entry name" value="ZZ"/>
    <property type="match status" value="2"/>
</dbReference>
<dbReference type="PANTHER" id="PTHR15090">
    <property type="entry name" value="SEQUESTOSOME 1-RELATED"/>
    <property type="match status" value="1"/>
</dbReference>
<protein>
    <submittedName>
        <fullName evidence="6">Ubiquitin protein ligase</fullName>
    </submittedName>
</protein>
<dbReference type="InterPro" id="IPR043145">
    <property type="entry name" value="Znf_ZZ_sf"/>
</dbReference>
<dbReference type="Gene3D" id="3.30.60.90">
    <property type="match status" value="2"/>
</dbReference>
<dbReference type="SMART" id="SM00291">
    <property type="entry name" value="ZnF_ZZ"/>
    <property type="match status" value="2"/>
</dbReference>
<accession>A0A8H3X0B6</accession>
<evidence type="ECO:0000256" key="3">
    <source>
        <dbReference type="ARBA" id="ARBA00022833"/>
    </source>
</evidence>
<evidence type="ECO:0000256" key="2">
    <source>
        <dbReference type="ARBA" id="ARBA00022771"/>
    </source>
</evidence>
<organism evidence="6 7">
    <name type="scientific">Gigaspora margarita</name>
    <dbReference type="NCBI Taxonomy" id="4874"/>
    <lineage>
        <taxon>Eukaryota</taxon>
        <taxon>Fungi</taxon>
        <taxon>Fungi incertae sedis</taxon>
        <taxon>Mucoromycota</taxon>
        <taxon>Glomeromycotina</taxon>
        <taxon>Glomeromycetes</taxon>
        <taxon>Diversisporales</taxon>
        <taxon>Gigasporaceae</taxon>
        <taxon>Gigaspora</taxon>
    </lineage>
</organism>
<evidence type="ECO:0000259" key="5">
    <source>
        <dbReference type="PROSITE" id="PS50135"/>
    </source>
</evidence>
<evidence type="ECO:0000313" key="7">
    <source>
        <dbReference type="Proteomes" id="UP000439903"/>
    </source>
</evidence>
<evidence type="ECO:0000313" key="6">
    <source>
        <dbReference type="EMBL" id="KAF0373312.1"/>
    </source>
</evidence>
<dbReference type="GO" id="GO:0016874">
    <property type="term" value="F:ligase activity"/>
    <property type="evidence" value="ECO:0007669"/>
    <property type="project" value="UniProtKB-KW"/>
</dbReference>
<gene>
    <name evidence="6" type="ORF">F8M41_013048</name>
</gene>
<keyword evidence="7" id="KW-1185">Reference proteome</keyword>
<dbReference type="InterPro" id="IPR000433">
    <property type="entry name" value="Znf_ZZ"/>
</dbReference>
<reference evidence="6 7" key="1">
    <citation type="journal article" date="2019" name="Environ. Microbiol.">
        <title>At the nexus of three kingdoms: the genome of the mycorrhizal fungus Gigaspora margarita provides insights into plant, endobacterial and fungal interactions.</title>
        <authorList>
            <person name="Venice F."/>
            <person name="Ghignone S."/>
            <person name="Salvioli di Fossalunga A."/>
            <person name="Amselem J."/>
            <person name="Novero M."/>
            <person name="Xianan X."/>
            <person name="Sedzielewska Toro K."/>
            <person name="Morin E."/>
            <person name="Lipzen A."/>
            <person name="Grigoriev I.V."/>
            <person name="Henrissat B."/>
            <person name="Martin F.M."/>
            <person name="Bonfante P."/>
        </authorList>
    </citation>
    <scope>NUCLEOTIDE SEQUENCE [LARGE SCALE GENOMIC DNA]</scope>
    <source>
        <strain evidence="6 7">BEG34</strain>
    </source>
</reference>
<evidence type="ECO:0000256" key="1">
    <source>
        <dbReference type="ARBA" id="ARBA00022723"/>
    </source>
</evidence>
<dbReference type="InterPro" id="IPR052260">
    <property type="entry name" value="Autophagy_Rcpt_SigReg"/>
</dbReference>
<keyword evidence="6" id="KW-0436">Ligase</keyword>
<dbReference type="OrthoDB" id="661148at2759"/>
<proteinExistence type="predicted"/>
<feature type="domain" description="ZZ-type" evidence="5">
    <location>
        <begin position="143"/>
        <end position="201"/>
    </location>
</feature>
<dbReference type="PANTHER" id="PTHR15090:SF8">
    <property type="entry name" value="ZZ-TYPE ZINC FINGER-CONTAINING PROTEIN"/>
    <property type="match status" value="1"/>
</dbReference>
<feature type="domain" description="ZZ-type" evidence="5">
    <location>
        <begin position="72"/>
        <end position="122"/>
    </location>
</feature>
<sequence>MNCSDVRQEAYNCSDVKPEQLENQETTNLKSQISQLQSENSSLRKECNENSSIISSLREQISKKHYSEYNTWHDANCDSCGLQIKGYRYKCGNCVNFDLCDTCIGSNHNPDHMFLKIKYPINFDPRILLLPKFPFAPMETYVHTEISCDICGKSPICGIRYKCGHCQDFDICGQCELKYRETNYKNHDSTHVFIRLARPIHRSYLYYNANAPVLSRFY</sequence>
<name>A0A8H3X0B6_GIGMA</name>
<dbReference type="AlphaFoldDB" id="A0A8H3X0B6"/>
<keyword evidence="3" id="KW-0862">Zinc</keyword>
<dbReference type="SUPFAM" id="SSF57850">
    <property type="entry name" value="RING/U-box"/>
    <property type="match status" value="2"/>
</dbReference>
<dbReference type="GO" id="GO:0008270">
    <property type="term" value="F:zinc ion binding"/>
    <property type="evidence" value="ECO:0007669"/>
    <property type="project" value="UniProtKB-KW"/>
</dbReference>
<dbReference type="EMBL" id="WTPW01002646">
    <property type="protein sequence ID" value="KAF0373312.1"/>
    <property type="molecule type" value="Genomic_DNA"/>
</dbReference>
<evidence type="ECO:0000256" key="4">
    <source>
        <dbReference type="PROSITE-ProRule" id="PRU00228"/>
    </source>
</evidence>
<comment type="caution">
    <text evidence="6">The sequence shown here is derived from an EMBL/GenBank/DDBJ whole genome shotgun (WGS) entry which is preliminary data.</text>
</comment>
<dbReference type="Proteomes" id="UP000439903">
    <property type="component" value="Unassembled WGS sequence"/>
</dbReference>
<dbReference type="PROSITE" id="PS01357">
    <property type="entry name" value="ZF_ZZ_1"/>
    <property type="match status" value="1"/>
</dbReference>
<keyword evidence="1" id="KW-0479">Metal-binding</keyword>
<keyword evidence="2 4" id="KW-0863">Zinc-finger</keyword>
<dbReference type="PROSITE" id="PS50135">
    <property type="entry name" value="ZF_ZZ_2"/>
    <property type="match status" value="2"/>
</dbReference>